<organism evidence="1 2">
    <name type="scientific">Methylomonas rapida</name>
    <dbReference type="NCBI Taxonomy" id="2963939"/>
    <lineage>
        <taxon>Bacteria</taxon>
        <taxon>Pseudomonadati</taxon>
        <taxon>Pseudomonadota</taxon>
        <taxon>Gammaproteobacteria</taxon>
        <taxon>Methylococcales</taxon>
        <taxon>Methylococcaceae</taxon>
        <taxon>Methylomonas</taxon>
    </lineage>
</organism>
<evidence type="ECO:0000313" key="2">
    <source>
        <dbReference type="Proteomes" id="UP001162780"/>
    </source>
</evidence>
<evidence type="ECO:0000313" key="1">
    <source>
        <dbReference type="EMBL" id="WAR45812.1"/>
    </source>
</evidence>
<reference evidence="1" key="1">
    <citation type="submission" date="2022-11" db="EMBL/GenBank/DDBJ databases">
        <title>Methylomonas rapida sp. nov., Carotenoid-Producing Obligate Methanotrophs with High Growth Characteristics and Biotechnological Potential.</title>
        <authorList>
            <person name="Tikhonova E.N."/>
            <person name="Suleimanov R.Z."/>
            <person name="Miroshnikov K."/>
            <person name="Oshkin I.Y."/>
            <person name="Belova S.E."/>
            <person name="Danilova O.V."/>
            <person name="Ashikhmin A."/>
            <person name="Konopkin A."/>
            <person name="But S.Y."/>
            <person name="Khmelenina V.N."/>
            <person name="Kuznetsov N."/>
            <person name="Pimenov N.V."/>
            <person name="Dedysh S.N."/>
        </authorList>
    </citation>
    <scope>NUCLEOTIDE SEQUENCE</scope>
    <source>
        <strain evidence="1">MP1</strain>
    </source>
</reference>
<accession>A0ABY7GMT1</accession>
<dbReference type="RefSeq" id="WP_255186719.1">
    <property type="nucleotide sequence ID" value="NZ_CP113517.1"/>
</dbReference>
<proteinExistence type="predicted"/>
<protein>
    <submittedName>
        <fullName evidence="1">Uncharacterized protein</fullName>
    </submittedName>
</protein>
<keyword evidence="2" id="KW-1185">Reference proteome</keyword>
<dbReference type="EMBL" id="CP113517">
    <property type="protein sequence ID" value="WAR45812.1"/>
    <property type="molecule type" value="Genomic_DNA"/>
</dbReference>
<gene>
    <name evidence="1" type="ORF">NM686_004670</name>
</gene>
<sequence length="204" mass="23558">MAIQKEFVVRFRSEGHVRFQIPQRAAHAEVAKLITDKVAAIKGVHAASLFRRSRKLVIRYREDECGFIDLAKQLHSILAALEQQGWFAPKAVVDVSKKPLLGLKHRLQNSGVGRWFGEKMTAAKETAQAAKILGKMGTKGPKALFRDPEKAVIDFLNDILVLYLIKVHWTRITQQWLVRPLAYRYEWLAMFYMFFLLVRSRRPK</sequence>
<name>A0ABY7GMT1_9GAMM</name>
<dbReference type="Proteomes" id="UP001162780">
    <property type="component" value="Chromosome"/>
</dbReference>